<dbReference type="Gene3D" id="3.90.226.10">
    <property type="entry name" value="2-enoyl-CoA Hydratase, Chain A, domain 1"/>
    <property type="match status" value="1"/>
</dbReference>
<dbReference type="GO" id="GO:0004175">
    <property type="term" value="F:endopeptidase activity"/>
    <property type="evidence" value="ECO:0007669"/>
    <property type="project" value="TreeGrafter"/>
</dbReference>
<dbReference type="SMART" id="SM00245">
    <property type="entry name" value="TSPc"/>
    <property type="match status" value="1"/>
</dbReference>
<sequence length="519" mass="58702">MKKKLKLPLIITVITLIVIGIMYSTLNTTNKNSTLYTKTDFNTFIKSVNESRNSVRNSVTSIKSNYTDWIKDDICPFNNDELLSMREYNNSVNVLDTNFNKKFDKNKELTYDEAKKDIDQLFNLFKYTYGAYGYFGGDSKFSEVKSDMINALPKDKTVLMSQFEDILNSNLSFLKDYHFRILENSIGPICKGQYYYMNDEPIYKDSAGFYLIIKSVKYYIKSIDGNNNIDKFLTYAISDTGDIVYNIAILKDFTGTNQITCELKLKPSNSNKEISKDLVLNATINSYTSNYNTMYKYTEDKGIPIISLSSFTKKDSSDDKSVYDFINSAYTARKSPAAILDLRGNFGGDISIAMSWINSYLGITKNNVDVSSYPFLRGSYSNLQSSVISSINQTNYNEEFLNCSGHASKSFKTDNILFVLMDKNTASASETLIEALTNADNVITVGTNSAGALLSLDEKYYKLNNSSLAIQMGSMLYLTPLGDEFEECGFKPDLLVNPCNALDRTIKLIENYKLKETQH</sequence>
<comment type="caution">
    <text evidence="3">The sequence shown here is derived from an EMBL/GenBank/DDBJ whole genome shotgun (WGS) entry which is preliminary data.</text>
</comment>
<dbReference type="PANTHER" id="PTHR32060:SF22">
    <property type="entry name" value="CARBOXYL-TERMINAL-PROCESSING PEPTIDASE 3, CHLOROPLASTIC"/>
    <property type="match status" value="1"/>
</dbReference>
<organism evidence="3 4">
    <name type="scientific">Inconstantimicrobium porci</name>
    <dbReference type="NCBI Taxonomy" id="2652291"/>
    <lineage>
        <taxon>Bacteria</taxon>
        <taxon>Bacillati</taxon>
        <taxon>Bacillota</taxon>
        <taxon>Clostridia</taxon>
        <taxon>Eubacteriales</taxon>
        <taxon>Clostridiaceae</taxon>
        <taxon>Inconstantimicrobium</taxon>
    </lineage>
</organism>
<dbReference type="InterPro" id="IPR005151">
    <property type="entry name" value="Tail-specific_protease"/>
</dbReference>
<keyword evidence="4" id="KW-1185">Reference proteome</keyword>
<evidence type="ECO:0000313" key="3">
    <source>
        <dbReference type="EMBL" id="MSR91371.1"/>
    </source>
</evidence>
<dbReference type="SUPFAM" id="SSF52096">
    <property type="entry name" value="ClpP/crotonase"/>
    <property type="match status" value="1"/>
</dbReference>
<dbReference type="GO" id="GO:0008236">
    <property type="term" value="F:serine-type peptidase activity"/>
    <property type="evidence" value="ECO:0007669"/>
    <property type="project" value="InterPro"/>
</dbReference>
<dbReference type="Proteomes" id="UP000460287">
    <property type="component" value="Unassembled WGS sequence"/>
</dbReference>
<reference evidence="3 4" key="1">
    <citation type="submission" date="2019-08" db="EMBL/GenBank/DDBJ databases">
        <title>In-depth cultivation of the pig gut microbiome towards novel bacterial diversity and tailored functional studies.</title>
        <authorList>
            <person name="Wylensek D."/>
            <person name="Hitch T.C.A."/>
            <person name="Clavel T."/>
        </authorList>
    </citation>
    <scope>NUCLEOTIDE SEQUENCE [LARGE SCALE GENOMIC DNA]</scope>
    <source>
        <strain evidence="3 4">WCA-383-APC-5B</strain>
    </source>
</reference>
<name>A0A7X2MYE6_9CLOT</name>
<feature type="transmembrane region" description="Helical" evidence="1">
    <location>
        <begin position="7"/>
        <end position="26"/>
    </location>
</feature>
<protein>
    <recommendedName>
        <fullName evidence="2">Tail specific protease domain-containing protein</fullName>
    </recommendedName>
</protein>
<proteinExistence type="predicted"/>
<dbReference type="InterPro" id="IPR029045">
    <property type="entry name" value="ClpP/crotonase-like_dom_sf"/>
</dbReference>
<evidence type="ECO:0000313" key="4">
    <source>
        <dbReference type="Proteomes" id="UP000460287"/>
    </source>
</evidence>
<dbReference type="RefSeq" id="WP_154531264.1">
    <property type="nucleotide sequence ID" value="NZ_VULX01000010.1"/>
</dbReference>
<dbReference type="EMBL" id="VULX01000010">
    <property type="protein sequence ID" value="MSR91371.1"/>
    <property type="molecule type" value="Genomic_DNA"/>
</dbReference>
<evidence type="ECO:0000256" key="1">
    <source>
        <dbReference type="SAM" id="Phobius"/>
    </source>
</evidence>
<dbReference type="Pfam" id="PF03572">
    <property type="entry name" value="Peptidase_S41"/>
    <property type="match status" value="1"/>
</dbReference>
<keyword evidence="1" id="KW-0812">Transmembrane</keyword>
<dbReference type="GO" id="GO:0006508">
    <property type="term" value="P:proteolysis"/>
    <property type="evidence" value="ECO:0007669"/>
    <property type="project" value="InterPro"/>
</dbReference>
<evidence type="ECO:0000259" key="2">
    <source>
        <dbReference type="SMART" id="SM00245"/>
    </source>
</evidence>
<accession>A0A7X2MYE6</accession>
<dbReference type="AlphaFoldDB" id="A0A7X2MYE6"/>
<gene>
    <name evidence="3" type="ORF">FYJ33_08075</name>
</gene>
<keyword evidence="1" id="KW-0472">Membrane</keyword>
<keyword evidence="1" id="KW-1133">Transmembrane helix</keyword>
<feature type="domain" description="Tail specific protease" evidence="2">
    <location>
        <begin position="271"/>
        <end position="497"/>
    </location>
</feature>
<dbReference type="PANTHER" id="PTHR32060">
    <property type="entry name" value="TAIL-SPECIFIC PROTEASE"/>
    <property type="match status" value="1"/>
</dbReference>